<feature type="transmembrane region" description="Helical" evidence="1">
    <location>
        <begin position="38"/>
        <end position="55"/>
    </location>
</feature>
<evidence type="ECO:0000313" key="2">
    <source>
        <dbReference type="EMBL" id="KKL14515.1"/>
    </source>
</evidence>
<gene>
    <name evidence="2" type="ORF">LCGC14_2514900</name>
</gene>
<keyword evidence="1" id="KW-1133">Transmembrane helix</keyword>
<dbReference type="AlphaFoldDB" id="A0A0F9AYK4"/>
<reference evidence="2" key="1">
    <citation type="journal article" date="2015" name="Nature">
        <title>Complex archaea that bridge the gap between prokaryotes and eukaryotes.</title>
        <authorList>
            <person name="Spang A."/>
            <person name="Saw J.H."/>
            <person name="Jorgensen S.L."/>
            <person name="Zaremba-Niedzwiedzka K."/>
            <person name="Martijn J."/>
            <person name="Lind A.E."/>
            <person name="van Eijk R."/>
            <person name="Schleper C."/>
            <person name="Guy L."/>
            <person name="Ettema T.J."/>
        </authorList>
    </citation>
    <scope>NUCLEOTIDE SEQUENCE</scope>
</reference>
<sequence length="71" mass="8177">MNDETKIYGFFGLVFICSAFIFLNPINNEIITYMNDLTSVYFVLMVLSPLMALGYKKFSKDERFSDGGRTK</sequence>
<protein>
    <submittedName>
        <fullName evidence="2">Uncharacterized protein</fullName>
    </submittedName>
</protein>
<organism evidence="2">
    <name type="scientific">marine sediment metagenome</name>
    <dbReference type="NCBI Taxonomy" id="412755"/>
    <lineage>
        <taxon>unclassified sequences</taxon>
        <taxon>metagenomes</taxon>
        <taxon>ecological metagenomes</taxon>
    </lineage>
</organism>
<name>A0A0F9AYK4_9ZZZZ</name>
<proteinExistence type="predicted"/>
<dbReference type="EMBL" id="LAZR01040427">
    <property type="protein sequence ID" value="KKL14515.1"/>
    <property type="molecule type" value="Genomic_DNA"/>
</dbReference>
<keyword evidence="1" id="KW-0472">Membrane</keyword>
<accession>A0A0F9AYK4</accession>
<feature type="transmembrane region" description="Helical" evidence="1">
    <location>
        <begin position="7"/>
        <end position="26"/>
    </location>
</feature>
<comment type="caution">
    <text evidence="2">The sequence shown here is derived from an EMBL/GenBank/DDBJ whole genome shotgun (WGS) entry which is preliminary data.</text>
</comment>
<evidence type="ECO:0000256" key="1">
    <source>
        <dbReference type="SAM" id="Phobius"/>
    </source>
</evidence>
<keyword evidence="1" id="KW-0812">Transmembrane</keyword>